<proteinExistence type="inferred from homology"/>
<keyword evidence="9" id="KW-0732">Signal</keyword>
<comment type="pathway">
    <text evidence="3">Isoprenoid biosynthesis; isopentenyl diphosphate biosynthesis via DXP pathway; isopentenyl diphosphate from 1-deoxy-D-xylulose 5-phosphate: step 4/6.</text>
</comment>
<dbReference type="GO" id="GO:0008685">
    <property type="term" value="F:2-C-methyl-D-erythritol 2,4-cyclodiphosphate synthase activity"/>
    <property type="evidence" value="ECO:0007669"/>
    <property type="project" value="UniProtKB-EC"/>
</dbReference>
<reference evidence="11 12" key="3">
    <citation type="journal article" date="2016" name="Sci. Rep.">
        <title>Genome-wide diversity and gene expression profiling of Babesia microti isolates identify polymorphic genes that mediate host-pathogen interactions.</title>
        <authorList>
            <person name="Silva J.C."/>
            <person name="Cornillot E."/>
            <person name="McCracken C."/>
            <person name="Usmani-Brown S."/>
            <person name="Dwivedi A."/>
            <person name="Ifeonu O.O."/>
            <person name="Crabtree J."/>
            <person name="Gotia H.T."/>
            <person name="Virji A.Z."/>
            <person name="Reynes C."/>
            <person name="Colinge J."/>
            <person name="Kumar V."/>
            <person name="Lawres L."/>
            <person name="Pazzi J.E."/>
            <person name="Pablo J.V."/>
            <person name="Hung C."/>
            <person name="Brancato J."/>
            <person name="Kumari P."/>
            <person name="Orvis J."/>
            <person name="Tretina K."/>
            <person name="Chibucos M."/>
            <person name="Ott S."/>
            <person name="Sadzewicz L."/>
            <person name="Sengamalay N."/>
            <person name="Shetty A.C."/>
            <person name="Su Q."/>
            <person name="Tallon L."/>
            <person name="Fraser C.M."/>
            <person name="Frutos R."/>
            <person name="Molina D.M."/>
            <person name="Krause P.J."/>
            <person name="Ben Mamoun C."/>
        </authorList>
    </citation>
    <scope>NUCLEOTIDE SEQUENCE [LARGE SCALE GENOMIC DNA]</scope>
    <source>
        <strain evidence="11 12">RI</strain>
    </source>
</reference>
<comment type="cofactor">
    <cofactor evidence="2">
        <name>a divalent metal cation</name>
        <dbReference type="ChEBI" id="CHEBI:60240"/>
    </cofactor>
</comment>
<dbReference type="EC" id="4.6.1.12" evidence="4 8"/>
<reference evidence="11 12" key="2">
    <citation type="journal article" date="2013" name="PLoS ONE">
        <title>Whole genome mapping and re-organization of the nuclear and mitochondrial genomes of Babesia microti isolates.</title>
        <authorList>
            <person name="Cornillot E."/>
            <person name="Dassouli A."/>
            <person name="Garg A."/>
            <person name="Pachikara N."/>
            <person name="Randazzo S."/>
            <person name="Depoix D."/>
            <person name="Carcy B."/>
            <person name="Delbecq S."/>
            <person name="Frutos R."/>
            <person name="Silva J.C."/>
            <person name="Sutton R."/>
            <person name="Krause P.J."/>
            <person name="Mamoun C.B."/>
        </authorList>
    </citation>
    <scope>NUCLEOTIDE SEQUENCE [LARGE SCALE GENOMIC DNA]</scope>
    <source>
        <strain evidence="11 12">RI</strain>
    </source>
</reference>
<dbReference type="NCBIfam" id="TIGR00151">
    <property type="entry name" value="ispF"/>
    <property type="match status" value="1"/>
</dbReference>
<evidence type="ECO:0000259" key="10">
    <source>
        <dbReference type="Pfam" id="PF02542"/>
    </source>
</evidence>
<dbReference type="SUPFAM" id="SSF69765">
    <property type="entry name" value="IpsF-like"/>
    <property type="match status" value="1"/>
</dbReference>
<accession>I7I9K5</accession>
<dbReference type="GeneID" id="24425645"/>
<dbReference type="Proteomes" id="UP000002899">
    <property type="component" value="Chromosome IV"/>
</dbReference>
<dbReference type="InterPro" id="IPR020555">
    <property type="entry name" value="MECDP_synthase_CS"/>
</dbReference>
<keyword evidence="6 8" id="KW-0414">Isoprene biosynthesis</keyword>
<dbReference type="UniPathway" id="UPA00056">
    <property type="reaction ID" value="UER00095"/>
</dbReference>
<dbReference type="InterPro" id="IPR003526">
    <property type="entry name" value="MECDP_synthase"/>
</dbReference>
<evidence type="ECO:0000256" key="4">
    <source>
        <dbReference type="ARBA" id="ARBA00012579"/>
    </source>
</evidence>
<feature type="chain" id="PRO_5003710444" description="2-C-methyl-D-erythritol 2,4-cyclodiphosphate synthase" evidence="9">
    <location>
        <begin position="21"/>
        <end position="220"/>
    </location>
</feature>
<evidence type="ECO:0000256" key="9">
    <source>
        <dbReference type="SAM" id="SignalP"/>
    </source>
</evidence>
<comment type="similarity">
    <text evidence="8">Belongs to the IspF family.</text>
</comment>
<dbReference type="InterPro" id="IPR036571">
    <property type="entry name" value="MECDP_synthase_sf"/>
</dbReference>
<evidence type="ECO:0000256" key="8">
    <source>
        <dbReference type="RuleBase" id="RU004395"/>
    </source>
</evidence>
<sequence>MGSPFTIALVVLTLLPLATFQWKVNPRNNIFENIISTKSSSDNSLGRAVNGYYDGLCRVGIGYDIHKIVDCGRTFKLGGVVVSDEYQIDAHSDGDVLYHAIADAIFGALGKGDIGQHFPNTPKFDNINSSEILDRASTLTKEGGYKIYNIDAVVILQKVILQNYISEMVENVKKSLSDATDNETVVSVKGKTKEGLDSTGRGLSVECHTIVTLRKIPLYN</sequence>
<comment type="catalytic activity">
    <reaction evidence="1 8">
        <text>4-CDP-2-C-methyl-D-erythritol 2-phosphate = 2-C-methyl-D-erythritol 2,4-cyclic diphosphate + CMP</text>
        <dbReference type="Rhea" id="RHEA:23864"/>
        <dbReference type="ChEBI" id="CHEBI:57919"/>
        <dbReference type="ChEBI" id="CHEBI:58483"/>
        <dbReference type="ChEBI" id="CHEBI:60377"/>
        <dbReference type="EC" id="4.6.1.12"/>
    </reaction>
</comment>
<evidence type="ECO:0000256" key="2">
    <source>
        <dbReference type="ARBA" id="ARBA00001968"/>
    </source>
</evidence>
<dbReference type="AlphaFoldDB" id="I7I9K5"/>
<keyword evidence="12" id="KW-1185">Reference proteome</keyword>
<dbReference type="Gene3D" id="3.30.1330.50">
    <property type="entry name" value="2-C-methyl-D-erythritol 2,4-cyclodiphosphate synthase"/>
    <property type="match status" value="1"/>
</dbReference>
<dbReference type="GO" id="GO:0046872">
    <property type="term" value="F:metal ion binding"/>
    <property type="evidence" value="ECO:0007669"/>
    <property type="project" value="UniProtKB-KW"/>
</dbReference>
<dbReference type="VEuPathDB" id="PiroplasmaDB:BmR1_04g05000"/>
<evidence type="ECO:0000256" key="3">
    <source>
        <dbReference type="ARBA" id="ARBA00004709"/>
    </source>
</evidence>
<dbReference type="KEGG" id="bmic:BmR1_04g05000"/>
<name>I7I9K5_BABMR</name>
<dbReference type="PROSITE" id="PS01350">
    <property type="entry name" value="ISPF"/>
    <property type="match status" value="1"/>
</dbReference>
<dbReference type="PANTHER" id="PTHR43181">
    <property type="entry name" value="2-C-METHYL-D-ERYTHRITOL 2,4-CYCLODIPHOSPHATE SYNTHASE, CHLOROPLASTIC"/>
    <property type="match status" value="1"/>
</dbReference>
<dbReference type="Pfam" id="PF02542">
    <property type="entry name" value="YgbB"/>
    <property type="match status" value="1"/>
</dbReference>
<dbReference type="EMBL" id="LN871599">
    <property type="protein sequence ID" value="CCF75199.1"/>
    <property type="molecule type" value="Genomic_DNA"/>
</dbReference>
<gene>
    <name evidence="11" type="ORF">BmR1_04g05000</name>
</gene>
<keyword evidence="7 8" id="KW-0456">Lyase</keyword>
<organism evidence="11 12">
    <name type="scientific">Babesia microti (strain RI)</name>
    <dbReference type="NCBI Taxonomy" id="1133968"/>
    <lineage>
        <taxon>Eukaryota</taxon>
        <taxon>Sar</taxon>
        <taxon>Alveolata</taxon>
        <taxon>Apicomplexa</taxon>
        <taxon>Aconoidasida</taxon>
        <taxon>Piroplasmida</taxon>
        <taxon>Babesiidae</taxon>
        <taxon>Babesia</taxon>
    </lineage>
</organism>
<feature type="domain" description="2-C-methyl-D-erythritol 2,4-cyclodiphosphate synthase" evidence="10">
    <location>
        <begin position="58"/>
        <end position="213"/>
    </location>
</feature>
<dbReference type="HAMAP" id="MF_00107">
    <property type="entry name" value="IspF"/>
    <property type="match status" value="1"/>
</dbReference>
<dbReference type="GO" id="GO:0016114">
    <property type="term" value="P:terpenoid biosynthetic process"/>
    <property type="evidence" value="ECO:0007669"/>
    <property type="project" value="InterPro"/>
</dbReference>
<evidence type="ECO:0000256" key="7">
    <source>
        <dbReference type="ARBA" id="ARBA00023239"/>
    </source>
</evidence>
<feature type="signal peptide" evidence="9">
    <location>
        <begin position="1"/>
        <end position="20"/>
    </location>
</feature>
<evidence type="ECO:0000256" key="6">
    <source>
        <dbReference type="ARBA" id="ARBA00023229"/>
    </source>
</evidence>
<evidence type="ECO:0000313" key="11">
    <source>
        <dbReference type="EMBL" id="CCF75199.1"/>
    </source>
</evidence>
<dbReference type="GO" id="GO:0019288">
    <property type="term" value="P:isopentenyl diphosphate biosynthetic process, methylerythritol 4-phosphate pathway"/>
    <property type="evidence" value="ECO:0007669"/>
    <property type="project" value="UniProtKB-UniPathway"/>
</dbReference>
<protein>
    <recommendedName>
        <fullName evidence="4 8">2-C-methyl-D-erythritol 2,4-cyclodiphosphate synthase</fullName>
        <ecNumber evidence="4 8">4.6.1.12</ecNumber>
    </recommendedName>
</protein>
<dbReference type="OrthoDB" id="2015434at2759"/>
<evidence type="ECO:0000256" key="1">
    <source>
        <dbReference type="ARBA" id="ARBA00000200"/>
    </source>
</evidence>
<dbReference type="PANTHER" id="PTHR43181:SF1">
    <property type="entry name" value="2-C-METHYL-D-ERYTHRITOL 2,4-CYCLODIPHOSPHATE SYNTHASE, CHLOROPLASTIC"/>
    <property type="match status" value="1"/>
</dbReference>
<keyword evidence="5" id="KW-0479">Metal-binding</keyword>
<dbReference type="CDD" id="cd00554">
    <property type="entry name" value="MECDP_synthase"/>
    <property type="match status" value="1"/>
</dbReference>
<evidence type="ECO:0000313" key="12">
    <source>
        <dbReference type="Proteomes" id="UP000002899"/>
    </source>
</evidence>
<reference evidence="11 12" key="1">
    <citation type="journal article" date="2012" name="Nucleic Acids Res.">
        <title>Sequencing of the smallest Apicomplexan genome from the human pathogen Babesia microti.</title>
        <authorList>
            <person name="Cornillot E."/>
            <person name="Hadj-Kaddour K."/>
            <person name="Dassouli A."/>
            <person name="Noel B."/>
            <person name="Ranwez V."/>
            <person name="Vacherie B."/>
            <person name="Augagneur Y."/>
            <person name="Bres V."/>
            <person name="Duclos A."/>
            <person name="Randazzo S."/>
            <person name="Carcy B."/>
            <person name="Debierre-Grockiego F."/>
            <person name="Delbecq S."/>
            <person name="Moubri-Menage K."/>
            <person name="Shams-Eldin H."/>
            <person name="Usmani-Brown S."/>
            <person name="Bringaud F."/>
            <person name="Wincker P."/>
            <person name="Vivares C.P."/>
            <person name="Schwarz R.T."/>
            <person name="Schetters T.P."/>
            <person name="Krause P.J."/>
            <person name="Gorenflot A."/>
            <person name="Berry V."/>
            <person name="Barbe V."/>
            <person name="Ben Mamoun C."/>
        </authorList>
    </citation>
    <scope>NUCLEOTIDE SEQUENCE [LARGE SCALE GENOMIC DNA]</scope>
    <source>
        <strain evidence="11 12">RI</strain>
    </source>
</reference>
<evidence type="ECO:0000256" key="5">
    <source>
        <dbReference type="ARBA" id="ARBA00022723"/>
    </source>
</evidence>
<dbReference type="RefSeq" id="XP_012649607.1">
    <property type="nucleotide sequence ID" value="XM_012794153.1"/>
</dbReference>